<dbReference type="EMBL" id="OC924882">
    <property type="protein sequence ID" value="CAD7655799.1"/>
    <property type="molecule type" value="Genomic_DNA"/>
</dbReference>
<accession>A0A7R9QS40</accession>
<evidence type="ECO:0000256" key="3">
    <source>
        <dbReference type="ARBA" id="ARBA00022801"/>
    </source>
</evidence>
<dbReference type="GO" id="GO:0005886">
    <property type="term" value="C:plasma membrane"/>
    <property type="evidence" value="ECO:0007669"/>
    <property type="project" value="TreeGrafter"/>
</dbReference>
<evidence type="ECO:0000259" key="6">
    <source>
        <dbReference type="Pfam" id="PF00135"/>
    </source>
</evidence>
<dbReference type="PROSITE" id="PS00122">
    <property type="entry name" value="CARBOXYLESTERASE_B_1"/>
    <property type="match status" value="1"/>
</dbReference>
<dbReference type="Gene3D" id="3.40.50.1820">
    <property type="entry name" value="alpha/beta hydrolase"/>
    <property type="match status" value="1"/>
</dbReference>
<dbReference type="OrthoDB" id="6508095at2759"/>
<dbReference type="InterPro" id="IPR050654">
    <property type="entry name" value="AChE-related_enzymes"/>
</dbReference>
<evidence type="ECO:0000313" key="7">
    <source>
        <dbReference type="EMBL" id="CAD7655799.1"/>
    </source>
</evidence>
<dbReference type="Pfam" id="PF00135">
    <property type="entry name" value="COesterase"/>
    <property type="match status" value="1"/>
</dbReference>
<dbReference type="GO" id="GO:0003990">
    <property type="term" value="F:acetylcholinesterase activity"/>
    <property type="evidence" value="ECO:0007669"/>
    <property type="project" value="TreeGrafter"/>
</dbReference>
<keyword evidence="8" id="KW-1185">Reference proteome</keyword>
<dbReference type="PANTHER" id="PTHR43918">
    <property type="entry name" value="ACETYLCHOLINESTERASE"/>
    <property type="match status" value="1"/>
</dbReference>
<dbReference type="Proteomes" id="UP000728032">
    <property type="component" value="Unassembled WGS sequence"/>
</dbReference>
<organism evidence="7">
    <name type="scientific">Oppiella nova</name>
    <dbReference type="NCBI Taxonomy" id="334625"/>
    <lineage>
        <taxon>Eukaryota</taxon>
        <taxon>Metazoa</taxon>
        <taxon>Ecdysozoa</taxon>
        <taxon>Arthropoda</taxon>
        <taxon>Chelicerata</taxon>
        <taxon>Arachnida</taxon>
        <taxon>Acari</taxon>
        <taxon>Acariformes</taxon>
        <taxon>Sarcoptiformes</taxon>
        <taxon>Oribatida</taxon>
        <taxon>Brachypylina</taxon>
        <taxon>Oppioidea</taxon>
        <taxon>Oppiidae</taxon>
        <taxon>Oppiella</taxon>
    </lineage>
</organism>
<feature type="domain" description="Carboxylesterase type B" evidence="6">
    <location>
        <begin position="1"/>
        <end position="298"/>
    </location>
</feature>
<keyword evidence="4" id="KW-0325">Glycoprotein</keyword>
<reference evidence="7" key="1">
    <citation type="submission" date="2020-11" db="EMBL/GenBank/DDBJ databases">
        <authorList>
            <person name="Tran Van P."/>
        </authorList>
    </citation>
    <scope>NUCLEOTIDE SEQUENCE</scope>
</reference>
<evidence type="ECO:0000256" key="1">
    <source>
        <dbReference type="ARBA" id="ARBA00005964"/>
    </source>
</evidence>
<dbReference type="EC" id="3.1.1.-" evidence="5"/>
<feature type="non-terminal residue" evidence="7">
    <location>
        <position position="1"/>
    </location>
</feature>
<feature type="non-terminal residue" evidence="7">
    <location>
        <position position="304"/>
    </location>
</feature>
<evidence type="ECO:0000256" key="4">
    <source>
        <dbReference type="ARBA" id="ARBA00023180"/>
    </source>
</evidence>
<dbReference type="AlphaFoldDB" id="A0A7R9QS40"/>
<dbReference type="InterPro" id="IPR019826">
    <property type="entry name" value="Carboxylesterase_B_AS"/>
</dbReference>
<dbReference type="GO" id="GO:0005615">
    <property type="term" value="C:extracellular space"/>
    <property type="evidence" value="ECO:0007669"/>
    <property type="project" value="TreeGrafter"/>
</dbReference>
<dbReference type="GO" id="GO:0006581">
    <property type="term" value="P:acetylcholine catabolic process"/>
    <property type="evidence" value="ECO:0007669"/>
    <property type="project" value="TreeGrafter"/>
</dbReference>
<dbReference type="PANTHER" id="PTHR43918:SF4">
    <property type="entry name" value="CARBOXYLIC ESTER HYDROLASE"/>
    <property type="match status" value="1"/>
</dbReference>
<comment type="similarity">
    <text evidence="1 5">Belongs to the type-B carboxylesterase/lipase family.</text>
</comment>
<dbReference type="SUPFAM" id="SSF53474">
    <property type="entry name" value="alpha/beta-Hydrolases"/>
    <property type="match status" value="1"/>
</dbReference>
<name>A0A7R9QS40_9ACAR</name>
<dbReference type="InterPro" id="IPR002018">
    <property type="entry name" value="CarbesteraseB"/>
</dbReference>
<evidence type="ECO:0000256" key="2">
    <source>
        <dbReference type="ARBA" id="ARBA00022487"/>
    </source>
</evidence>
<protein>
    <recommendedName>
        <fullName evidence="5">Carboxylic ester hydrolase</fullName>
        <ecNumber evidence="5">3.1.1.-</ecNumber>
    </recommendedName>
</protein>
<dbReference type="EMBL" id="CAJPVJ010010057">
    <property type="protein sequence ID" value="CAG2172986.1"/>
    <property type="molecule type" value="Genomic_DNA"/>
</dbReference>
<proteinExistence type="inferred from homology"/>
<keyword evidence="3 5" id="KW-0378">Hydrolase</keyword>
<gene>
    <name evidence="7" type="ORF">ONB1V03_LOCUS12440</name>
</gene>
<keyword evidence="2" id="KW-0719">Serine esterase</keyword>
<dbReference type="InterPro" id="IPR029058">
    <property type="entry name" value="AB_hydrolase_fold"/>
</dbReference>
<sequence length="304" mass="33999">FLGIPYAEPPVGNLRFAKPQPIKHPKEIIDATKEKNTCMQVIGGPGPLMNLTYSEDCLVLNIWTPNVGNNAPAPALKPVMYWIYGGAFIYGSIFMEFMHNGSALSTYDVVVVTVNYRLGLFGFLYGEREDAPGNVGLHDQLLGLKWVRDNIHAFGGDKDQITIFGESAGSISVSEHILSPLGKGLFKRAIMQSGAHMYYKEKDVYDVDQYVNQTKQIAKQLNCSEAEDWIQCLRGIDAKEFQKYFAFQVFPFIGTEFRNITAQKAFDDMKFNSDIDLLAGVTRKEGSLLAHLVNPDNFTVDSFK</sequence>
<dbReference type="GO" id="GO:0019695">
    <property type="term" value="P:choline metabolic process"/>
    <property type="evidence" value="ECO:0007669"/>
    <property type="project" value="TreeGrafter"/>
</dbReference>
<evidence type="ECO:0000256" key="5">
    <source>
        <dbReference type="RuleBase" id="RU361235"/>
    </source>
</evidence>
<evidence type="ECO:0000313" key="8">
    <source>
        <dbReference type="Proteomes" id="UP000728032"/>
    </source>
</evidence>